<dbReference type="InterPro" id="IPR001005">
    <property type="entry name" value="SANT/Myb"/>
</dbReference>
<keyword evidence="4" id="KW-0804">Transcription</keyword>
<dbReference type="PANTHER" id="PTHR23098">
    <property type="entry name" value="AGAP001331-PA-RELATED"/>
    <property type="match status" value="1"/>
</dbReference>
<feature type="non-terminal residue" evidence="7">
    <location>
        <position position="1"/>
    </location>
</feature>
<evidence type="ECO:0000259" key="6">
    <source>
        <dbReference type="SMART" id="SM00717"/>
    </source>
</evidence>
<dbReference type="SMART" id="SM00717">
    <property type="entry name" value="SANT"/>
    <property type="match status" value="1"/>
</dbReference>
<dbReference type="InParanoid" id="E2BQ58"/>
<dbReference type="PANTHER" id="PTHR23098:SF16">
    <property type="entry name" value="REGULATORY PROTEIN ZESTE"/>
    <property type="match status" value="1"/>
</dbReference>
<organism evidence="8">
    <name type="scientific">Harpegnathos saltator</name>
    <name type="common">Jerdon's jumping ant</name>
    <dbReference type="NCBI Taxonomy" id="610380"/>
    <lineage>
        <taxon>Eukaryota</taxon>
        <taxon>Metazoa</taxon>
        <taxon>Ecdysozoa</taxon>
        <taxon>Arthropoda</taxon>
        <taxon>Hexapoda</taxon>
        <taxon>Insecta</taxon>
        <taxon>Pterygota</taxon>
        <taxon>Neoptera</taxon>
        <taxon>Endopterygota</taxon>
        <taxon>Hymenoptera</taxon>
        <taxon>Apocrita</taxon>
        <taxon>Aculeata</taxon>
        <taxon>Formicoidea</taxon>
        <taxon>Formicidae</taxon>
        <taxon>Ponerinae</taxon>
        <taxon>Ponerini</taxon>
        <taxon>Harpegnathos</taxon>
    </lineage>
</organism>
<keyword evidence="8" id="KW-1185">Reference proteome</keyword>
<evidence type="ECO:0000313" key="7">
    <source>
        <dbReference type="EMBL" id="EFN82177.1"/>
    </source>
</evidence>
<gene>
    <name evidence="7" type="ORF">EAI_09576</name>
</gene>
<proteinExistence type="predicted"/>
<comment type="function">
    <text evidence="5">Involved in transvection phenomena (= synapsis-dependent gene expression), where the synaptic pairing of chromosomes carrying genes with which zeste interacts influences the expression of these genes. Zeste binds to DNA and stimulates transcription from a nearby promoter.</text>
</comment>
<accession>E2BQ58</accession>
<dbReference type="EMBL" id="GL449698">
    <property type="protein sequence ID" value="EFN82177.1"/>
    <property type="molecule type" value="Genomic_DNA"/>
</dbReference>
<dbReference type="Proteomes" id="UP000008237">
    <property type="component" value="Unassembled WGS sequence"/>
</dbReference>
<dbReference type="OMA" id="YPMESEN"/>
<name>E2BQ58_HARSA</name>
<reference evidence="7 8" key="1">
    <citation type="journal article" date="2010" name="Science">
        <title>Genomic comparison of the ants Camponotus floridanus and Harpegnathos saltator.</title>
        <authorList>
            <person name="Bonasio R."/>
            <person name="Zhang G."/>
            <person name="Ye C."/>
            <person name="Mutti N.S."/>
            <person name="Fang X."/>
            <person name="Qin N."/>
            <person name="Donahue G."/>
            <person name="Yang P."/>
            <person name="Li Q."/>
            <person name="Li C."/>
            <person name="Zhang P."/>
            <person name="Huang Z."/>
            <person name="Berger S.L."/>
            <person name="Reinberg D."/>
            <person name="Wang J."/>
            <person name="Liebig J."/>
        </authorList>
    </citation>
    <scope>NUCLEOTIDE SEQUENCE [LARGE SCALE GENOMIC DNA]</scope>
    <source>
        <strain evidence="7 8">R22 G/1</strain>
    </source>
</reference>
<feature type="non-terminal residue" evidence="7">
    <location>
        <position position="120"/>
    </location>
</feature>
<dbReference type="Pfam" id="PF13873">
    <property type="entry name" value="Myb_DNA-bind_5"/>
    <property type="match status" value="1"/>
</dbReference>
<evidence type="ECO:0000256" key="1">
    <source>
        <dbReference type="ARBA" id="ARBA00011764"/>
    </source>
</evidence>
<feature type="domain" description="Myb-like" evidence="6">
    <location>
        <begin position="5"/>
        <end position="77"/>
    </location>
</feature>
<dbReference type="AlphaFoldDB" id="E2BQ58"/>
<evidence type="ECO:0000256" key="3">
    <source>
        <dbReference type="ARBA" id="ARBA00023015"/>
    </source>
</evidence>
<keyword evidence="3" id="KW-0805">Transcription regulation</keyword>
<evidence type="ECO:0000256" key="5">
    <source>
        <dbReference type="ARBA" id="ARBA00025466"/>
    </source>
</evidence>
<dbReference type="GO" id="GO:0005634">
    <property type="term" value="C:nucleus"/>
    <property type="evidence" value="ECO:0007669"/>
    <property type="project" value="TreeGrafter"/>
</dbReference>
<sequence>KRRARSTNYTSEEKAALISIVTEYKNIIESKKTDKVSWEDKNDTWERIGSELNSIAPSGTYRTTDSLKKFYENLKKETRKNAVEEKTEQFKTGGGRSAHKILDPVRETVLTLMNTKTVTG</sequence>
<evidence type="ECO:0000313" key="8">
    <source>
        <dbReference type="Proteomes" id="UP000008237"/>
    </source>
</evidence>
<dbReference type="InterPro" id="IPR028002">
    <property type="entry name" value="Myb_DNA-bind_5"/>
</dbReference>
<evidence type="ECO:0000256" key="4">
    <source>
        <dbReference type="ARBA" id="ARBA00023163"/>
    </source>
</evidence>
<protein>
    <recommendedName>
        <fullName evidence="2">Regulatory protein zeste</fullName>
    </recommendedName>
</protein>
<evidence type="ECO:0000256" key="2">
    <source>
        <dbReference type="ARBA" id="ARBA00016807"/>
    </source>
</evidence>
<comment type="subunit">
    <text evidence="1">Self-associates forming complexes of several hundred monomers.</text>
</comment>